<name>A0A1M4U9C1_9BACT</name>
<dbReference type="EMBL" id="FQUU01000002">
    <property type="protein sequence ID" value="SHE53441.1"/>
    <property type="molecule type" value="Genomic_DNA"/>
</dbReference>
<organism evidence="1 2">
    <name type="scientific">Flavisolibacter ginsengisoli DSM 18119</name>
    <dbReference type="NCBI Taxonomy" id="1121884"/>
    <lineage>
        <taxon>Bacteria</taxon>
        <taxon>Pseudomonadati</taxon>
        <taxon>Bacteroidota</taxon>
        <taxon>Chitinophagia</taxon>
        <taxon>Chitinophagales</taxon>
        <taxon>Chitinophagaceae</taxon>
        <taxon>Flavisolibacter</taxon>
    </lineage>
</organism>
<reference evidence="1 2" key="1">
    <citation type="submission" date="2016-11" db="EMBL/GenBank/DDBJ databases">
        <authorList>
            <person name="Jaros S."/>
            <person name="Januszkiewicz K."/>
            <person name="Wedrychowicz H."/>
        </authorList>
    </citation>
    <scope>NUCLEOTIDE SEQUENCE [LARGE SCALE GENOMIC DNA]</scope>
    <source>
        <strain evidence="1 2">DSM 18119</strain>
    </source>
</reference>
<proteinExistence type="predicted"/>
<evidence type="ECO:0000313" key="1">
    <source>
        <dbReference type="EMBL" id="SHE53441.1"/>
    </source>
</evidence>
<protein>
    <submittedName>
        <fullName evidence="1">Uncharacterized protein</fullName>
    </submittedName>
</protein>
<dbReference type="AlphaFoldDB" id="A0A1M4U9C1"/>
<gene>
    <name evidence="1" type="ORF">SAMN02745131_00575</name>
</gene>
<evidence type="ECO:0000313" key="2">
    <source>
        <dbReference type="Proteomes" id="UP000184048"/>
    </source>
</evidence>
<dbReference type="Proteomes" id="UP000184048">
    <property type="component" value="Unassembled WGS sequence"/>
</dbReference>
<sequence>MTLKNVGANTLFNALVEEQIKTQLAFTASPNSVVWRCSLAVVRWRDAHLFFEKLSKRILIGKAEFIGHCCTDKSGSCSNACACTATTASIHSQVERPVTSFTF</sequence>
<accession>A0A1M4U9C1</accession>
<keyword evidence="2" id="KW-1185">Reference proteome</keyword>